<evidence type="ECO:0000256" key="2">
    <source>
        <dbReference type="ARBA" id="ARBA00022741"/>
    </source>
</evidence>
<dbReference type="EMBL" id="JAASQI010000005">
    <property type="protein sequence ID" value="NIJ58684.1"/>
    <property type="molecule type" value="Genomic_DNA"/>
</dbReference>
<keyword evidence="3 5" id="KW-0067">ATP-binding</keyword>
<dbReference type="Proteomes" id="UP001429580">
    <property type="component" value="Unassembled WGS sequence"/>
</dbReference>
<dbReference type="CDD" id="cd03216">
    <property type="entry name" value="ABC_Carb_Monos_I"/>
    <property type="match status" value="1"/>
</dbReference>
<name>A0ABX0V0E8_9HYPH</name>
<dbReference type="InterPro" id="IPR027417">
    <property type="entry name" value="P-loop_NTPase"/>
</dbReference>
<dbReference type="InterPro" id="IPR003593">
    <property type="entry name" value="AAA+_ATPase"/>
</dbReference>
<dbReference type="PANTHER" id="PTHR43790">
    <property type="entry name" value="CARBOHYDRATE TRANSPORT ATP-BINDING PROTEIN MG119-RELATED"/>
    <property type="match status" value="1"/>
</dbReference>
<keyword evidence="6" id="KW-1185">Reference proteome</keyword>
<dbReference type="SUPFAM" id="SSF52540">
    <property type="entry name" value="P-loop containing nucleoside triphosphate hydrolases"/>
    <property type="match status" value="2"/>
</dbReference>
<gene>
    <name evidence="5" type="ORF">FHS82_002532</name>
</gene>
<dbReference type="PANTHER" id="PTHR43790:SF4">
    <property type="entry name" value="GUANOSINE IMPORT ATP-BINDING PROTEIN NUPO"/>
    <property type="match status" value="1"/>
</dbReference>
<dbReference type="InterPro" id="IPR003439">
    <property type="entry name" value="ABC_transporter-like_ATP-bd"/>
</dbReference>
<evidence type="ECO:0000256" key="3">
    <source>
        <dbReference type="ARBA" id="ARBA00022840"/>
    </source>
</evidence>
<dbReference type="Gene3D" id="3.40.50.300">
    <property type="entry name" value="P-loop containing nucleotide triphosphate hydrolases"/>
    <property type="match status" value="2"/>
</dbReference>
<reference evidence="5 6" key="1">
    <citation type="submission" date="2020-03" db="EMBL/GenBank/DDBJ databases">
        <title>Genomic Encyclopedia of Type Strains, Phase IV (KMG-IV): sequencing the most valuable type-strain genomes for metagenomic binning, comparative biology and taxonomic classification.</title>
        <authorList>
            <person name="Goeker M."/>
        </authorList>
    </citation>
    <scope>NUCLEOTIDE SEQUENCE [LARGE SCALE GENOMIC DNA]</scope>
    <source>
        <strain evidence="5 6">DSM 103870</strain>
    </source>
</reference>
<protein>
    <submittedName>
        <fullName evidence="5">Simple sugar transport system ATP-binding protein</fullName>
    </submittedName>
</protein>
<dbReference type="Pfam" id="PF00005">
    <property type="entry name" value="ABC_tran"/>
    <property type="match status" value="2"/>
</dbReference>
<sequence>MVGSSVSGATAREAVVSLRGVTKRFPGVVANDRVSIDFRPGEVHVLLGENGAGKSTLVAMLAGLQRPDEGGIVVGGEPIDISSPRKALDLGIGTVFQHSMLVPSLSLVDNFILGGPWWKRPDRAGAAERMRARAESIGVRLDPFALAGSLSLGERQQAEIVRALMRGNRCLILDEATAMLTPRDAEQLGALMCRLAAGGLAVVFITHKLDEAIAWGDRISVLRRGRNVASLGPEDLKAGDVAAVTAGLVRTMFGADAADGTRGPEGRRRATPAGPVVLAAGDLAIDDDAVPVSGVGFTIRAGEILGIAGIDGNGQKQLAEALAGQRPIRAGSLTLNGRPIDRAGVGERRALGLRYVTDDRLGEGTVGPFSVATNLVLKQIGEAPFWRKGVEQPAAIADHARRRVGAFDVRTPGVGTPVARLSGGNIQKVLLARELTGTAEAVVFAKPTYGLDVRNTHATRGRIREAAEAGCAVLLISTDIGELLELADRIAVMSRGRIVGTVDNDADARRRIGELMSGTTQ</sequence>
<evidence type="ECO:0000313" key="6">
    <source>
        <dbReference type="Proteomes" id="UP001429580"/>
    </source>
</evidence>
<dbReference type="CDD" id="cd03215">
    <property type="entry name" value="ABC_Carb_Monos_II"/>
    <property type="match status" value="1"/>
</dbReference>
<dbReference type="InterPro" id="IPR017871">
    <property type="entry name" value="ABC_transporter-like_CS"/>
</dbReference>
<comment type="caution">
    <text evidence="5">The sequence shown here is derived from an EMBL/GenBank/DDBJ whole genome shotgun (WGS) entry which is preliminary data.</text>
</comment>
<proteinExistence type="inferred from homology"/>
<keyword evidence="5" id="KW-0813">Transport</keyword>
<organism evidence="5 6">
    <name type="scientific">Pseudochelatococcus lubricantis</name>
    <dbReference type="NCBI Taxonomy" id="1538102"/>
    <lineage>
        <taxon>Bacteria</taxon>
        <taxon>Pseudomonadati</taxon>
        <taxon>Pseudomonadota</taxon>
        <taxon>Alphaproteobacteria</taxon>
        <taxon>Hyphomicrobiales</taxon>
        <taxon>Chelatococcaceae</taxon>
        <taxon>Pseudochelatococcus</taxon>
    </lineage>
</organism>
<feature type="domain" description="ABC transporter" evidence="4">
    <location>
        <begin position="16"/>
        <end position="249"/>
    </location>
</feature>
<evidence type="ECO:0000313" key="5">
    <source>
        <dbReference type="EMBL" id="NIJ58684.1"/>
    </source>
</evidence>
<dbReference type="PROSITE" id="PS50893">
    <property type="entry name" value="ABC_TRANSPORTER_2"/>
    <property type="match status" value="2"/>
</dbReference>
<dbReference type="GO" id="GO:0005524">
    <property type="term" value="F:ATP binding"/>
    <property type="evidence" value="ECO:0007669"/>
    <property type="project" value="UniProtKB-KW"/>
</dbReference>
<dbReference type="InterPro" id="IPR050107">
    <property type="entry name" value="ABC_carbohydrate_import_ATPase"/>
</dbReference>
<dbReference type="RefSeq" id="WP_166953269.1">
    <property type="nucleotide sequence ID" value="NZ_JAASQI010000005.1"/>
</dbReference>
<evidence type="ECO:0000256" key="1">
    <source>
        <dbReference type="ARBA" id="ARBA00005417"/>
    </source>
</evidence>
<dbReference type="PROSITE" id="PS00211">
    <property type="entry name" value="ABC_TRANSPORTER_1"/>
    <property type="match status" value="1"/>
</dbReference>
<evidence type="ECO:0000259" key="4">
    <source>
        <dbReference type="PROSITE" id="PS50893"/>
    </source>
</evidence>
<feature type="domain" description="ABC transporter" evidence="4">
    <location>
        <begin position="276"/>
        <end position="520"/>
    </location>
</feature>
<keyword evidence="5" id="KW-0762">Sugar transport</keyword>
<comment type="similarity">
    <text evidence="1">Belongs to the ABC transporter superfamily.</text>
</comment>
<keyword evidence="2" id="KW-0547">Nucleotide-binding</keyword>
<accession>A0ABX0V0E8</accession>
<dbReference type="SMART" id="SM00382">
    <property type="entry name" value="AAA"/>
    <property type="match status" value="2"/>
</dbReference>